<gene>
    <name evidence="2" type="ORF">HPHPP2_0043</name>
</gene>
<keyword evidence="1" id="KW-0175">Coiled coil</keyword>
<dbReference type="EMBL" id="AKPJ01000001">
    <property type="protein sequence ID" value="EJB99343.1"/>
    <property type="molecule type" value="Genomic_DNA"/>
</dbReference>
<dbReference type="RefSeq" id="WP_001227611.1">
    <property type="nucleotide sequence ID" value="NZ_AKPJ01000001.1"/>
</dbReference>
<dbReference type="Gene3D" id="3.40.1360.10">
    <property type="match status" value="1"/>
</dbReference>
<organism evidence="2 3">
    <name type="scientific">Helicobacter pylori Hp P-2</name>
    <dbReference type="NCBI Taxonomy" id="992073"/>
    <lineage>
        <taxon>Bacteria</taxon>
        <taxon>Pseudomonadati</taxon>
        <taxon>Campylobacterota</taxon>
        <taxon>Epsilonproteobacteria</taxon>
        <taxon>Campylobacterales</taxon>
        <taxon>Helicobacteraceae</taxon>
        <taxon>Helicobacter</taxon>
    </lineage>
</organism>
<dbReference type="PATRIC" id="fig|992073.3.peg.41"/>
<reference evidence="2 3" key="1">
    <citation type="journal article" date="2013" name="Pathog. Dis.">
        <title>Genome sequences of 65 Helicobacter pylori strains isolated from asymptomatic individuals and patients with gastric cancer, peptic ulcer disease, or gastritis.</title>
        <authorList>
            <person name="Blanchard T.G."/>
            <person name="Czinn S.J."/>
            <person name="Correa P."/>
            <person name="Nakazawa T."/>
            <person name="Keelan M."/>
            <person name="Morningstar L."/>
            <person name="Santana-Cruz I."/>
            <person name="Maroo A."/>
            <person name="McCracken C."/>
            <person name="Shefchek K."/>
            <person name="Daugherty S."/>
            <person name="Song Y."/>
            <person name="Fraser C.M."/>
            <person name="Fricke W.F."/>
        </authorList>
    </citation>
    <scope>NUCLEOTIDE SEQUENCE [LARGE SCALE GENOMIC DNA]</scope>
    <source>
        <strain evidence="2 3">Hp P-2</strain>
    </source>
</reference>
<dbReference type="Proteomes" id="UP000004326">
    <property type="component" value="Unassembled WGS sequence"/>
</dbReference>
<dbReference type="InterPro" id="IPR024508">
    <property type="entry name" value="DUF3226"/>
</dbReference>
<feature type="coiled-coil region" evidence="1">
    <location>
        <begin position="64"/>
        <end position="91"/>
    </location>
</feature>
<evidence type="ECO:0000313" key="3">
    <source>
        <dbReference type="Proteomes" id="UP000004326"/>
    </source>
</evidence>
<dbReference type="AlphaFoldDB" id="J0EKD7"/>
<proteinExistence type="predicted"/>
<accession>J0EKD7</accession>
<sequence>MRKKIVYVEGESDKIFLTLLNKVKNLCIDSIFSCKSNTKLFEKAESIKEYLKLKDIYIVFDSDNQTKETKIQEIKKQLQKTSKEEHRLNDEEFNQIKIFLLPENDETEHDPNYCELEHLLEKMAKESENKAFYTSFRQHYNAFFDEVSEKMNQGETSVKREKKRTKCWLQPYITLSVCLKRGFIPCGLNDLDPVTATAKMLDKPKNTEILEKFFNFDSKELQALIDFLK</sequence>
<evidence type="ECO:0000256" key="1">
    <source>
        <dbReference type="SAM" id="Coils"/>
    </source>
</evidence>
<comment type="caution">
    <text evidence="2">The sequence shown here is derived from an EMBL/GenBank/DDBJ whole genome shotgun (WGS) entry which is preliminary data.</text>
</comment>
<protein>
    <submittedName>
        <fullName evidence="2">Uncharacterized protein</fullName>
    </submittedName>
</protein>
<name>J0EKD7_HELPX</name>
<evidence type="ECO:0000313" key="2">
    <source>
        <dbReference type="EMBL" id="EJB99343.1"/>
    </source>
</evidence>
<dbReference type="Pfam" id="PF11536">
    <property type="entry name" value="DUF3226"/>
    <property type="match status" value="1"/>
</dbReference>